<dbReference type="OrthoDB" id="9785438at2"/>
<dbReference type="GO" id="GO:0015035">
    <property type="term" value="F:protein-disulfide reductase activity"/>
    <property type="evidence" value="ECO:0007669"/>
    <property type="project" value="InterPro"/>
</dbReference>
<dbReference type="EMBL" id="AVPE01000005">
    <property type="protein sequence ID" value="KGX92532.1"/>
    <property type="molecule type" value="Genomic_DNA"/>
</dbReference>
<sequence>MEKHIVFYDAKCPLCHSIKTVLKRLDWFNRIEWVAIQEAERRLDLYPYLIGKDVYDEIHMRTAKGEVKVGYYAIRRMLLALPVPALLALLLYIPYLDKVGSPLYKWFSAHRYEWFGRYETAKL</sequence>
<dbReference type="PANTHER" id="PTHR34290">
    <property type="entry name" value="SI:CH73-390P7.2"/>
    <property type="match status" value="1"/>
</dbReference>
<dbReference type="eggNOG" id="COG3011">
    <property type="taxonomic scope" value="Bacteria"/>
</dbReference>
<accession>A0A0A5I9P1</accession>
<keyword evidence="1" id="KW-0812">Transmembrane</keyword>
<evidence type="ECO:0000313" key="3">
    <source>
        <dbReference type="Proteomes" id="UP000030528"/>
    </source>
</evidence>
<feature type="transmembrane region" description="Helical" evidence="1">
    <location>
        <begin position="78"/>
        <end position="96"/>
    </location>
</feature>
<keyword evidence="1" id="KW-1133">Transmembrane helix</keyword>
<dbReference type="Proteomes" id="UP000030528">
    <property type="component" value="Unassembled WGS sequence"/>
</dbReference>
<protein>
    <recommendedName>
        <fullName evidence="4">DUF393 domain-containing protein</fullName>
    </recommendedName>
</protein>
<dbReference type="RefSeq" id="WP_026800358.1">
    <property type="nucleotide sequence ID" value="NZ_AULI01000007.1"/>
</dbReference>
<name>A0A0A5I9P1_9BACI</name>
<evidence type="ECO:0000313" key="2">
    <source>
        <dbReference type="EMBL" id="KGX92532.1"/>
    </source>
</evidence>
<dbReference type="Pfam" id="PF04134">
    <property type="entry name" value="DCC1-like"/>
    <property type="match status" value="1"/>
</dbReference>
<dbReference type="PANTHER" id="PTHR34290:SF2">
    <property type="entry name" value="OS04G0668800 PROTEIN"/>
    <property type="match status" value="1"/>
</dbReference>
<evidence type="ECO:0008006" key="4">
    <source>
        <dbReference type="Google" id="ProtNLM"/>
    </source>
</evidence>
<dbReference type="InterPro" id="IPR007263">
    <property type="entry name" value="DCC1-like"/>
</dbReference>
<dbReference type="AlphaFoldDB" id="A0A0A5I9P1"/>
<gene>
    <name evidence="2" type="ORF">N781_14410</name>
</gene>
<dbReference type="STRING" id="1385510.GCA_000425205_01971"/>
<evidence type="ECO:0000256" key="1">
    <source>
        <dbReference type="SAM" id="Phobius"/>
    </source>
</evidence>
<keyword evidence="3" id="KW-1185">Reference proteome</keyword>
<keyword evidence="1" id="KW-0472">Membrane</keyword>
<dbReference type="InterPro" id="IPR044691">
    <property type="entry name" value="DCC1_Trx"/>
</dbReference>
<comment type="caution">
    <text evidence="2">The sequence shown here is derived from an EMBL/GenBank/DDBJ whole genome shotgun (WGS) entry which is preliminary data.</text>
</comment>
<reference evidence="2 3" key="1">
    <citation type="submission" date="2013-08" db="EMBL/GenBank/DDBJ databases">
        <authorList>
            <person name="Huang J."/>
            <person name="Wang G."/>
        </authorList>
    </citation>
    <scope>NUCLEOTIDE SEQUENCE [LARGE SCALE GENOMIC DNA]</scope>
    <source>
        <strain evidence="2 3">JSM 076056</strain>
    </source>
</reference>
<proteinExistence type="predicted"/>
<organism evidence="2 3">
    <name type="scientific">Pontibacillus halophilus JSM 076056 = DSM 19796</name>
    <dbReference type="NCBI Taxonomy" id="1385510"/>
    <lineage>
        <taxon>Bacteria</taxon>
        <taxon>Bacillati</taxon>
        <taxon>Bacillota</taxon>
        <taxon>Bacilli</taxon>
        <taxon>Bacillales</taxon>
        <taxon>Bacillaceae</taxon>
        <taxon>Pontibacillus</taxon>
    </lineage>
</organism>